<evidence type="ECO:0000259" key="11">
    <source>
        <dbReference type="SMART" id="SM00499"/>
    </source>
</evidence>
<keyword evidence="4" id="KW-0336">GPI-anchor</keyword>
<keyword evidence="6" id="KW-1015">Disulfide bond</keyword>
<evidence type="ECO:0000256" key="9">
    <source>
        <dbReference type="SAM" id="Phobius"/>
    </source>
</evidence>
<keyword evidence="5 10" id="KW-0732">Signal</keyword>
<dbReference type="SMART" id="SM00499">
    <property type="entry name" value="AAI"/>
    <property type="match status" value="1"/>
</dbReference>
<keyword evidence="3" id="KW-1003">Cell membrane</keyword>
<gene>
    <name evidence="12" type="ORF">VNO78_11303</name>
</gene>
<protein>
    <recommendedName>
        <fullName evidence="11">Bifunctional inhibitor/plant lipid transfer protein/seed storage helical domain-containing protein</fullName>
    </recommendedName>
</protein>
<dbReference type="GO" id="GO:0098552">
    <property type="term" value="C:side of membrane"/>
    <property type="evidence" value="ECO:0007669"/>
    <property type="project" value="UniProtKB-KW"/>
</dbReference>
<evidence type="ECO:0000256" key="7">
    <source>
        <dbReference type="ARBA" id="ARBA00023180"/>
    </source>
</evidence>
<evidence type="ECO:0000256" key="5">
    <source>
        <dbReference type="ARBA" id="ARBA00022729"/>
    </source>
</evidence>
<evidence type="ECO:0000256" key="2">
    <source>
        <dbReference type="ARBA" id="ARBA00009748"/>
    </source>
</evidence>
<evidence type="ECO:0000313" key="12">
    <source>
        <dbReference type="EMBL" id="KAK7400103.1"/>
    </source>
</evidence>
<dbReference type="EMBL" id="JAYMYS010000003">
    <property type="protein sequence ID" value="KAK7400103.1"/>
    <property type="molecule type" value="Genomic_DNA"/>
</dbReference>
<dbReference type="AlphaFoldDB" id="A0AAN9XN17"/>
<accession>A0AAN9XN17</accession>
<evidence type="ECO:0000256" key="8">
    <source>
        <dbReference type="ARBA" id="ARBA00023288"/>
    </source>
</evidence>
<feature type="domain" description="Bifunctional inhibitor/plant lipid transfer protein/seed storage helical" evidence="11">
    <location>
        <begin position="34"/>
        <end position="111"/>
    </location>
</feature>
<dbReference type="GO" id="GO:0005886">
    <property type="term" value="C:plasma membrane"/>
    <property type="evidence" value="ECO:0007669"/>
    <property type="project" value="UniProtKB-SubCell"/>
</dbReference>
<feature type="signal peptide" evidence="10">
    <location>
        <begin position="1"/>
        <end position="25"/>
    </location>
</feature>
<evidence type="ECO:0000256" key="3">
    <source>
        <dbReference type="ARBA" id="ARBA00022475"/>
    </source>
</evidence>
<comment type="caution">
    <text evidence="12">The sequence shown here is derived from an EMBL/GenBank/DDBJ whole genome shotgun (WGS) entry which is preliminary data.</text>
</comment>
<evidence type="ECO:0000256" key="4">
    <source>
        <dbReference type="ARBA" id="ARBA00022622"/>
    </source>
</evidence>
<comment type="similarity">
    <text evidence="2">Belongs to the plant LTP family.</text>
</comment>
<dbReference type="InterPro" id="IPR036312">
    <property type="entry name" value="Bifun_inhib/LTP/seed_sf"/>
</dbReference>
<dbReference type="PANTHER" id="PTHR33044">
    <property type="entry name" value="BIFUNCTIONAL INHIBITOR/LIPID-TRANSFER PROTEIN/SEED STORAGE 2S ALBUMIN SUPERFAMILY PROTEIN-RELATED"/>
    <property type="match status" value="1"/>
</dbReference>
<feature type="transmembrane region" description="Helical" evidence="9">
    <location>
        <begin position="162"/>
        <end position="184"/>
    </location>
</feature>
<dbReference type="InterPro" id="IPR016140">
    <property type="entry name" value="Bifunc_inhib/LTP/seed_store"/>
</dbReference>
<comment type="subcellular location">
    <subcellularLocation>
        <location evidence="1">Cell membrane</location>
        <topology evidence="1">Lipid-anchor</topology>
        <topology evidence="1">GPI-anchor</topology>
    </subcellularLocation>
</comment>
<evidence type="ECO:0000256" key="10">
    <source>
        <dbReference type="SAM" id="SignalP"/>
    </source>
</evidence>
<dbReference type="InterPro" id="IPR043325">
    <property type="entry name" value="LTSS"/>
</dbReference>
<reference evidence="12 13" key="1">
    <citation type="submission" date="2024-01" db="EMBL/GenBank/DDBJ databases">
        <title>The genomes of 5 underutilized Papilionoideae crops provide insights into root nodulation and disease resistanc.</title>
        <authorList>
            <person name="Jiang F."/>
        </authorList>
    </citation>
    <scope>NUCLEOTIDE SEQUENCE [LARGE SCALE GENOMIC DNA]</scope>
    <source>
        <strain evidence="12">DUOXIRENSHENG_FW03</strain>
        <tissue evidence="12">Leaves</tissue>
    </source>
</reference>
<keyword evidence="13" id="KW-1185">Reference proteome</keyword>
<dbReference type="Gene3D" id="1.10.110.10">
    <property type="entry name" value="Plant lipid-transfer and hydrophobic proteins"/>
    <property type="match status" value="1"/>
</dbReference>
<keyword evidence="9" id="KW-1133">Transmembrane helix</keyword>
<proteinExistence type="inferred from homology"/>
<feature type="chain" id="PRO_5042915714" description="Bifunctional inhibitor/plant lipid transfer protein/seed storage helical domain-containing protein" evidence="10">
    <location>
        <begin position="26"/>
        <end position="185"/>
    </location>
</feature>
<dbReference type="SUPFAM" id="SSF47699">
    <property type="entry name" value="Bifunctional inhibitor/lipid-transfer protein/seed storage 2S albumin"/>
    <property type="match status" value="1"/>
</dbReference>
<evidence type="ECO:0000256" key="1">
    <source>
        <dbReference type="ARBA" id="ARBA00004609"/>
    </source>
</evidence>
<name>A0AAN9XN17_PSOTE</name>
<evidence type="ECO:0000313" key="13">
    <source>
        <dbReference type="Proteomes" id="UP001386955"/>
    </source>
</evidence>
<sequence length="185" mass="19681">MGWKGGKNLGLWSALLILLVGFASSDINQDKTECSDKLVGLVGCLTYVNGEAKNPSLDCCTGLKEVIDKSKRCLCILIKDHDDPGLGLTINLSLALNLPTACKTPTNITQCVDLLHLPPNSPEAKVFEGYEKSLVNKTASSPASSATANGTNTGSNKNDGGWLVAEMVCGILPFVFLFHLLLFLV</sequence>
<keyword evidence="9" id="KW-0812">Transmembrane</keyword>
<organism evidence="12 13">
    <name type="scientific">Psophocarpus tetragonolobus</name>
    <name type="common">Winged bean</name>
    <name type="synonym">Dolichos tetragonolobus</name>
    <dbReference type="NCBI Taxonomy" id="3891"/>
    <lineage>
        <taxon>Eukaryota</taxon>
        <taxon>Viridiplantae</taxon>
        <taxon>Streptophyta</taxon>
        <taxon>Embryophyta</taxon>
        <taxon>Tracheophyta</taxon>
        <taxon>Spermatophyta</taxon>
        <taxon>Magnoliopsida</taxon>
        <taxon>eudicotyledons</taxon>
        <taxon>Gunneridae</taxon>
        <taxon>Pentapetalae</taxon>
        <taxon>rosids</taxon>
        <taxon>fabids</taxon>
        <taxon>Fabales</taxon>
        <taxon>Fabaceae</taxon>
        <taxon>Papilionoideae</taxon>
        <taxon>50 kb inversion clade</taxon>
        <taxon>NPAAA clade</taxon>
        <taxon>indigoferoid/millettioid clade</taxon>
        <taxon>Phaseoleae</taxon>
        <taxon>Psophocarpus</taxon>
    </lineage>
</organism>
<keyword evidence="9" id="KW-0472">Membrane</keyword>
<evidence type="ECO:0000256" key="6">
    <source>
        <dbReference type="ARBA" id="ARBA00023157"/>
    </source>
</evidence>
<dbReference type="Proteomes" id="UP001386955">
    <property type="component" value="Unassembled WGS sequence"/>
</dbReference>
<dbReference type="Pfam" id="PF14368">
    <property type="entry name" value="LTP_2"/>
    <property type="match status" value="1"/>
</dbReference>
<keyword evidence="8" id="KW-0449">Lipoprotein</keyword>
<keyword evidence="7" id="KW-0325">Glycoprotein</keyword>
<dbReference type="CDD" id="cd00010">
    <property type="entry name" value="AAI_LTSS"/>
    <property type="match status" value="1"/>
</dbReference>